<dbReference type="NCBIfam" id="NF011678">
    <property type="entry name" value="PRK15098.1"/>
    <property type="match status" value="1"/>
</dbReference>
<evidence type="ECO:0000256" key="1">
    <source>
        <dbReference type="ARBA" id="ARBA00000448"/>
    </source>
</evidence>
<dbReference type="InterPro" id="IPR036962">
    <property type="entry name" value="Glyco_hydro_3_N_sf"/>
</dbReference>
<protein>
    <recommendedName>
        <fullName evidence="3">beta-glucosidase</fullName>
        <ecNumber evidence="3">3.2.1.21</ecNumber>
    </recommendedName>
</protein>
<keyword evidence="5 8" id="KW-0378">Hydrolase</keyword>
<dbReference type="InterPro" id="IPR002772">
    <property type="entry name" value="Glyco_hydro_3_C"/>
</dbReference>
<dbReference type="InterPro" id="IPR013783">
    <property type="entry name" value="Ig-like_fold"/>
</dbReference>
<dbReference type="Pfam" id="PF01915">
    <property type="entry name" value="Glyco_hydro_3_C"/>
    <property type="match status" value="1"/>
</dbReference>
<dbReference type="InterPro" id="IPR017853">
    <property type="entry name" value="GH"/>
</dbReference>
<dbReference type="FunFam" id="3.20.20.300:FF:000005">
    <property type="entry name" value="Periplasmic beta-glucosidase"/>
    <property type="match status" value="1"/>
</dbReference>
<dbReference type="GO" id="GO:0008422">
    <property type="term" value="F:beta-glucosidase activity"/>
    <property type="evidence" value="ECO:0007669"/>
    <property type="project" value="UniProtKB-EC"/>
</dbReference>
<comment type="catalytic activity">
    <reaction evidence="1">
        <text>Hydrolysis of terminal, non-reducing beta-D-glucosyl residues with release of beta-D-glucose.</text>
        <dbReference type="EC" id="3.2.1.21"/>
    </reaction>
</comment>
<accession>A0A212LJ01</accession>
<keyword evidence="6 8" id="KW-0326">Glycosidase</keyword>
<dbReference type="Pfam" id="PF14310">
    <property type="entry name" value="Fn3-like"/>
    <property type="match status" value="1"/>
</dbReference>
<dbReference type="InterPro" id="IPR051915">
    <property type="entry name" value="Cellulose_Degrad_GH3"/>
</dbReference>
<sequence>MKKDKDFIDGLLGRMTLSEKIGQLNLVTPGGETLTGTVVNTDVAEKIRTGRIGGIFGVKSAEAVRVFQDLAQETRLKIPLMFAEDVIHGQKTIFPLPLALAASWDMDLVRATARVAAREAASIGIDQVYSPMVDVCRDPRWGRIAESPGEDPFLASRFAEAMVEGYQGDDLSRPDAVMACLKHFCGYGGGMGGRDYDAVDLSPAALHDVVLPPFIAGMRAGAGSVMASFNTLNGMPMHANRAVITELFRQQLGYGGLVVADYTGILELIAHGVAADRADAARLGLSAGVDMDMVSETYLETLEDSVRAELIEESEITAACRRVLEAKLKLGLFDDPYHRLDWGRASQPILTAGNRQLARAAVAAATVVLKNDGDLLPLPAPESGRIGAIALIGPFALDRVNMNGTWAVAGSPNTVVPIADGLREAAGDAVSIRTAKGANIVDEPWLASRLNVHDWKDLSVVVDVRSPEAMIAEAVAVASEADVTVAVVGEAREYSGESSSRTDLSIPEPQKKLLRALKATGKPLIVVVMTGRPLALAEEALLADALLVAWFGGTEVGHGLADVLFGKTEPSGRLPATFPYSVGQVPVTYAHRPTGRPTPGRFQKFTSGYVDLPDDVAQNDGLYPFGFGLGYGKVAYGAPRADRTRLTGDDRLAVTLTVTNLGDRPTLETVQLYIGDPVASLSRPVKELKAFRKIALAARAAETVGFTVTADDLDFSVAETVTDTRRRSESGAFDIHVGPNSRETQAVRVTWDRPQSGGRRS</sequence>
<keyword evidence="4" id="KW-0732">Signal</keyword>
<dbReference type="AlphaFoldDB" id="A0A212LJ01"/>
<dbReference type="Gene3D" id="2.60.40.10">
    <property type="entry name" value="Immunoglobulins"/>
    <property type="match status" value="1"/>
</dbReference>
<dbReference type="Pfam" id="PF00933">
    <property type="entry name" value="Glyco_hydro_3"/>
    <property type="match status" value="1"/>
</dbReference>
<dbReference type="InterPro" id="IPR026891">
    <property type="entry name" value="Fn3-like"/>
</dbReference>
<evidence type="ECO:0000256" key="5">
    <source>
        <dbReference type="ARBA" id="ARBA00022801"/>
    </source>
</evidence>
<evidence type="ECO:0000256" key="4">
    <source>
        <dbReference type="ARBA" id="ARBA00022729"/>
    </source>
</evidence>
<dbReference type="PANTHER" id="PTHR30620:SF16">
    <property type="entry name" value="LYSOSOMAL BETA GLUCOSIDASE"/>
    <property type="match status" value="1"/>
</dbReference>
<dbReference type="SUPFAM" id="SSF52279">
    <property type="entry name" value="Beta-D-glucan exohydrolase, C-terminal domain"/>
    <property type="match status" value="1"/>
</dbReference>
<dbReference type="RefSeq" id="WP_288197428.1">
    <property type="nucleotide sequence ID" value="NZ_LT608334.1"/>
</dbReference>
<evidence type="ECO:0000256" key="6">
    <source>
        <dbReference type="ARBA" id="ARBA00023295"/>
    </source>
</evidence>
<dbReference type="SUPFAM" id="SSF51445">
    <property type="entry name" value="(Trans)glycosidases"/>
    <property type="match status" value="1"/>
</dbReference>
<evidence type="ECO:0000256" key="2">
    <source>
        <dbReference type="ARBA" id="ARBA00005336"/>
    </source>
</evidence>
<organism evidence="8">
    <name type="scientific">uncultured Pleomorphomonas sp</name>
    <dbReference type="NCBI Taxonomy" id="442121"/>
    <lineage>
        <taxon>Bacteria</taxon>
        <taxon>Pseudomonadati</taxon>
        <taxon>Pseudomonadota</taxon>
        <taxon>Alphaproteobacteria</taxon>
        <taxon>Hyphomicrobiales</taxon>
        <taxon>Pleomorphomonadaceae</taxon>
        <taxon>Pleomorphomonas</taxon>
        <taxon>environmental samples</taxon>
    </lineage>
</organism>
<dbReference type="PRINTS" id="PR00133">
    <property type="entry name" value="GLHYDRLASE3"/>
</dbReference>
<evidence type="ECO:0000256" key="3">
    <source>
        <dbReference type="ARBA" id="ARBA00012744"/>
    </source>
</evidence>
<dbReference type="Gene3D" id="3.40.50.1700">
    <property type="entry name" value="Glycoside hydrolase family 3 C-terminal domain"/>
    <property type="match status" value="1"/>
</dbReference>
<proteinExistence type="inferred from homology"/>
<dbReference type="EMBL" id="FMJD01000008">
    <property type="protein sequence ID" value="SCM77536.1"/>
    <property type="molecule type" value="Genomic_DNA"/>
</dbReference>
<dbReference type="InterPro" id="IPR001764">
    <property type="entry name" value="Glyco_hydro_3_N"/>
</dbReference>
<dbReference type="Gene3D" id="3.20.20.300">
    <property type="entry name" value="Glycoside hydrolase, family 3, N-terminal domain"/>
    <property type="match status" value="1"/>
</dbReference>
<name>A0A212LJ01_9HYPH</name>
<dbReference type="PANTHER" id="PTHR30620">
    <property type="entry name" value="PERIPLASMIC BETA-GLUCOSIDASE-RELATED"/>
    <property type="match status" value="1"/>
</dbReference>
<gene>
    <name evidence="8" type="primary">bglX</name>
    <name evidence="8" type="ORF">KL86PLE_41341</name>
</gene>
<comment type="similarity">
    <text evidence="2">Belongs to the glycosyl hydrolase 3 family.</text>
</comment>
<dbReference type="GO" id="GO:0009251">
    <property type="term" value="P:glucan catabolic process"/>
    <property type="evidence" value="ECO:0007669"/>
    <property type="project" value="TreeGrafter"/>
</dbReference>
<evidence type="ECO:0000259" key="7">
    <source>
        <dbReference type="SMART" id="SM01217"/>
    </source>
</evidence>
<dbReference type="InterPro" id="IPR036881">
    <property type="entry name" value="Glyco_hydro_3_C_sf"/>
</dbReference>
<evidence type="ECO:0000313" key="8">
    <source>
        <dbReference type="EMBL" id="SCM77536.1"/>
    </source>
</evidence>
<feature type="domain" description="Fibronectin type III-like" evidence="7">
    <location>
        <begin position="668"/>
        <end position="741"/>
    </location>
</feature>
<reference evidence="8" key="1">
    <citation type="submission" date="2016-08" db="EMBL/GenBank/DDBJ databases">
        <authorList>
            <person name="Seilhamer J.J."/>
        </authorList>
    </citation>
    <scope>NUCLEOTIDE SEQUENCE</scope>
    <source>
        <strain evidence="8">86</strain>
    </source>
</reference>
<dbReference type="SMART" id="SM01217">
    <property type="entry name" value="Fn3_like"/>
    <property type="match status" value="1"/>
</dbReference>
<dbReference type="EC" id="3.2.1.21" evidence="3"/>